<comment type="caution">
    <text evidence="1">The sequence shown here is derived from an EMBL/GenBank/DDBJ whole genome shotgun (WGS) entry which is preliminary data.</text>
</comment>
<name>A0ABT7UV40_9FIRM</name>
<reference evidence="1 2" key="1">
    <citation type="submission" date="2023-06" db="EMBL/GenBank/DDBJ databases">
        <title>Identification and characterization of horizontal gene transfer across gut microbiota members of farm animals based on homology search.</title>
        <authorList>
            <person name="Schwarzerova J."/>
            <person name="Nykrynova M."/>
            <person name="Jureckova K."/>
            <person name="Cejkova D."/>
            <person name="Rychlik I."/>
        </authorList>
    </citation>
    <scope>NUCLEOTIDE SEQUENCE [LARGE SCALE GENOMIC DNA]</scope>
    <source>
        <strain evidence="1 2">ET340</strain>
    </source>
</reference>
<organism evidence="1 2">
    <name type="scientific">Allofournierella massiliensis</name>
    <dbReference type="NCBI Taxonomy" id="1650663"/>
    <lineage>
        <taxon>Bacteria</taxon>
        <taxon>Bacillati</taxon>
        <taxon>Bacillota</taxon>
        <taxon>Clostridia</taxon>
        <taxon>Eubacteriales</taxon>
        <taxon>Oscillospiraceae</taxon>
        <taxon>Allofournierella</taxon>
    </lineage>
</organism>
<dbReference type="RefSeq" id="WP_289600941.1">
    <property type="nucleotide sequence ID" value="NZ_JAUDCL010000076.1"/>
</dbReference>
<dbReference type="EMBL" id="JAUDCL010000076">
    <property type="protein sequence ID" value="MDM8202737.1"/>
    <property type="molecule type" value="Genomic_DNA"/>
</dbReference>
<sequence>FTEVLANAVVFGAAGALVGSGVGTATGISMLTSGAVGGITSALTGGTFVNGVSGGIIAGVSPLSPVAGAVGSLFTDITNTIHRANNKGDRILVSIRKDIVKYGFNAGLSALLPYTFGKASQILDTVAPASTSSDDLLLAAIDGLTAAATKMWKTVFDYGVPAMSEVVKYSFDQAYNYFKPLTGSGS</sequence>
<proteinExistence type="predicted"/>
<evidence type="ECO:0000313" key="2">
    <source>
        <dbReference type="Proteomes" id="UP001529380"/>
    </source>
</evidence>
<keyword evidence="2" id="KW-1185">Reference proteome</keyword>
<dbReference type="Proteomes" id="UP001529380">
    <property type="component" value="Unassembled WGS sequence"/>
</dbReference>
<protein>
    <submittedName>
        <fullName evidence="1">Uncharacterized protein</fullName>
    </submittedName>
</protein>
<gene>
    <name evidence="1" type="ORF">QUW08_15810</name>
</gene>
<evidence type="ECO:0000313" key="1">
    <source>
        <dbReference type="EMBL" id="MDM8202737.1"/>
    </source>
</evidence>
<accession>A0ABT7UV40</accession>
<feature type="non-terminal residue" evidence="1">
    <location>
        <position position="1"/>
    </location>
</feature>